<feature type="repeat" description="WD" evidence="3">
    <location>
        <begin position="18"/>
        <end position="59"/>
    </location>
</feature>
<dbReference type="InterPro" id="IPR001680">
    <property type="entry name" value="WD40_rpt"/>
</dbReference>
<protein>
    <submittedName>
        <fullName evidence="4">Uncharacterized protein</fullName>
    </submittedName>
</protein>
<dbReference type="AlphaFoldDB" id="A0A6A4GG10"/>
<keyword evidence="2" id="KW-0677">Repeat</keyword>
<name>A0A6A4GG10_9AGAR</name>
<dbReference type="InterPro" id="IPR015943">
    <property type="entry name" value="WD40/YVTN_repeat-like_dom_sf"/>
</dbReference>
<gene>
    <name evidence="4" type="ORF">BT96DRAFT_756112</name>
</gene>
<evidence type="ECO:0000313" key="5">
    <source>
        <dbReference type="Proteomes" id="UP000799118"/>
    </source>
</evidence>
<dbReference type="InterPro" id="IPR019775">
    <property type="entry name" value="WD40_repeat_CS"/>
</dbReference>
<evidence type="ECO:0000256" key="3">
    <source>
        <dbReference type="PROSITE-ProRule" id="PRU00221"/>
    </source>
</evidence>
<keyword evidence="1 3" id="KW-0853">WD repeat</keyword>
<reference evidence="4" key="1">
    <citation type="journal article" date="2019" name="Environ. Microbiol.">
        <title>Fungal ecological strategies reflected in gene transcription - a case study of two litter decomposers.</title>
        <authorList>
            <person name="Barbi F."/>
            <person name="Kohler A."/>
            <person name="Barry K."/>
            <person name="Baskaran P."/>
            <person name="Daum C."/>
            <person name="Fauchery L."/>
            <person name="Ihrmark K."/>
            <person name="Kuo A."/>
            <person name="LaButti K."/>
            <person name="Lipzen A."/>
            <person name="Morin E."/>
            <person name="Grigoriev I.V."/>
            <person name="Henrissat B."/>
            <person name="Lindahl B."/>
            <person name="Martin F."/>
        </authorList>
    </citation>
    <scope>NUCLEOTIDE SEQUENCE</scope>
    <source>
        <strain evidence="4">JB14</strain>
    </source>
</reference>
<dbReference type="PANTHER" id="PTHR22847">
    <property type="entry name" value="WD40 REPEAT PROTEIN"/>
    <property type="match status" value="1"/>
</dbReference>
<keyword evidence="5" id="KW-1185">Reference proteome</keyword>
<dbReference type="GO" id="GO:1990234">
    <property type="term" value="C:transferase complex"/>
    <property type="evidence" value="ECO:0007669"/>
    <property type="project" value="UniProtKB-ARBA"/>
</dbReference>
<dbReference type="EMBL" id="ML770168">
    <property type="protein sequence ID" value="KAE9384327.1"/>
    <property type="molecule type" value="Genomic_DNA"/>
</dbReference>
<proteinExistence type="predicted"/>
<dbReference type="Pfam" id="PF00400">
    <property type="entry name" value="WD40"/>
    <property type="match status" value="1"/>
</dbReference>
<dbReference type="Gene3D" id="2.130.10.10">
    <property type="entry name" value="YVTN repeat-like/Quinoprotein amine dehydrogenase"/>
    <property type="match status" value="1"/>
</dbReference>
<dbReference type="SUPFAM" id="SSF50978">
    <property type="entry name" value="WD40 repeat-like"/>
    <property type="match status" value="1"/>
</dbReference>
<feature type="non-terminal residue" evidence="4">
    <location>
        <position position="149"/>
    </location>
</feature>
<evidence type="ECO:0000256" key="2">
    <source>
        <dbReference type="ARBA" id="ARBA00022737"/>
    </source>
</evidence>
<feature type="non-terminal residue" evidence="4">
    <location>
        <position position="1"/>
    </location>
</feature>
<dbReference type="Proteomes" id="UP000799118">
    <property type="component" value="Unassembled WGS sequence"/>
</dbReference>
<accession>A0A6A4GG10</accession>
<evidence type="ECO:0000313" key="4">
    <source>
        <dbReference type="EMBL" id="KAE9384327.1"/>
    </source>
</evidence>
<dbReference type="InterPro" id="IPR036322">
    <property type="entry name" value="WD40_repeat_dom_sf"/>
</dbReference>
<dbReference type="PROSITE" id="PS50082">
    <property type="entry name" value="WD_REPEATS_2"/>
    <property type="match status" value="1"/>
</dbReference>
<dbReference type="SMART" id="SM00320">
    <property type="entry name" value="WD40"/>
    <property type="match status" value="1"/>
</dbReference>
<dbReference type="PROSITE" id="PS00678">
    <property type="entry name" value="WD_REPEATS_1"/>
    <property type="match status" value="1"/>
</dbReference>
<dbReference type="OrthoDB" id="538223at2759"/>
<dbReference type="PANTHER" id="PTHR22847:SF637">
    <property type="entry name" value="WD REPEAT DOMAIN 5B"/>
    <property type="match status" value="1"/>
</dbReference>
<dbReference type="PROSITE" id="PS50294">
    <property type="entry name" value="WD_REPEATS_REGION"/>
    <property type="match status" value="1"/>
</dbReference>
<sequence>KTVRIWDATIGSQMGDPLEGHDNAVLSVAFSPDGTKIVSASFDKTIRIWNATTNALINNTFSYPHKSFQGSLLFFLSLKVVSNLTIANNNWSLSRDGWINFPNNPHGIIWVPPQFRKALWRPQNTCIISLAGFTKISLEDCVYGEDWIK</sequence>
<organism evidence="4 5">
    <name type="scientific">Gymnopus androsaceus JB14</name>
    <dbReference type="NCBI Taxonomy" id="1447944"/>
    <lineage>
        <taxon>Eukaryota</taxon>
        <taxon>Fungi</taxon>
        <taxon>Dikarya</taxon>
        <taxon>Basidiomycota</taxon>
        <taxon>Agaricomycotina</taxon>
        <taxon>Agaricomycetes</taxon>
        <taxon>Agaricomycetidae</taxon>
        <taxon>Agaricales</taxon>
        <taxon>Marasmiineae</taxon>
        <taxon>Omphalotaceae</taxon>
        <taxon>Gymnopus</taxon>
    </lineage>
</organism>
<evidence type="ECO:0000256" key="1">
    <source>
        <dbReference type="ARBA" id="ARBA00022574"/>
    </source>
</evidence>